<dbReference type="Proteomes" id="UP000714275">
    <property type="component" value="Unassembled WGS sequence"/>
</dbReference>
<name>A0A9P7CWG1_9AGAM</name>
<dbReference type="OrthoDB" id="2670408at2759"/>
<dbReference type="Gene3D" id="1.10.30.10">
    <property type="entry name" value="High mobility group box domain"/>
    <property type="match status" value="1"/>
</dbReference>
<feature type="compositionally biased region" description="Polar residues" evidence="1">
    <location>
        <begin position="362"/>
        <end position="406"/>
    </location>
</feature>
<feature type="region of interest" description="Disordered" evidence="1">
    <location>
        <begin position="362"/>
        <end position="469"/>
    </location>
</feature>
<organism evidence="2 3">
    <name type="scientific">Suillus placidus</name>
    <dbReference type="NCBI Taxonomy" id="48579"/>
    <lineage>
        <taxon>Eukaryota</taxon>
        <taxon>Fungi</taxon>
        <taxon>Dikarya</taxon>
        <taxon>Basidiomycota</taxon>
        <taxon>Agaricomycotina</taxon>
        <taxon>Agaricomycetes</taxon>
        <taxon>Agaricomycetidae</taxon>
        <taxon>Boletales</taxon>
        <taxon>Suillineae</taxon>
        <taxon>Suillaceae</taxon>
        <taxon>Suillus</taxon>
    </lineage>
</organism>
<dbReference type="InterPro" id="IPR036910">
    <property type="entry name" value="HMG_box_dom_sf"/>
</dbReference>
<comment type="caution">
    <text evidence="2">The sequence shown here is derived from an EMBL/GenBank/DDBJ whole genome shotgun (WGS) entry which is preliminary data.</text>
</comment>
<keyword evidence="3" id="KW-1185">Reference proteome</keyword>
<dbReference type="EMBL" id="JABBWD010000094">
    <property type="protein sequence ID" value="KAG1766623.1"/>
    <property type="molecule type" value="Genomic_DNA"/>
</dbReference>
<sequence length="469" mass="53240">MANTLSPSDLKRYAKEMRKLSTQRVRKPWRRSSRPRVKRSAAEKSAARKRCKEFCTEYSAALAAARDIIWEQAIQLREKFGCHSVDYYYETIMQQSRKTVNKRPATRWNAFIRQEVKCANDALPPGTEHQKAPAMMKDLSECWKDMSKDEREAITEDAIGDLNDHREMKELSQRNIALAALNARTGMEIIVLAVRSDVDHFNQPHVFHTERARDFFTACLKSSVHDIAFRLEGFCVVGVKGLARTHIEEVIQLKRQISELVLQKLQTIAAPQKVSRMYYQNFDTNITAWYHIIIENWPLEKFCAPGDISSRNELSVLYCAWDSDATRFRRLTDTEFELWEEDRFQAALALQNEATVQGTHNEATVEGTQPSESSPVTTDTAHPNNTDPQTQPQLDANPRPSGSSQPRGRKRKAPSAEVLNTVFSSNGDGVPVQKKARKERSDKGKARGPRKKVPADAPQESEVPPASAE</sequence>
<reference evidence="2" key="1">
    <citation type="journal article" date="2020" name="New Phytol.">
        <title>Comparative genomics reveals dynamic genome evolution in host specialist ectomycorrhizal fungi.</title>
        <authorList>
            <person name="Lofgren L.A."/>
            <person name="Nguyen N.H."/>
            <person name="Vilgalys R."/>
            <person name="Ruytinx J."/>
            <person name="Liao H.L."/>
            <person name="Branco S."/>
            <person name="Kuo A."/>
            <person name="LaButti K."/>
            <person name="Lipzen A."/>
            <person name="Andreopoulos W."/>
            <person name="Pangilinan J."/>
            <person name="Riley R."/>
            <person name="Hundley H."/>
            <person name="Na H."/>
            <person name="Barry K."/>
            <person name="Grigoriev I.V."/>
            <person name="Stajich J.E."/>
            <person name="Kennedy P.G."/>
        </authorList>
    </citation>
    <scope>NUCLEOTIDE SEQUENCE</scope>
    <source>
        <strain evidence="2">DOB743</strain>
    </source>
</reference>
<dbReference type="AlphaFoldDB" id="A0A9P7CWG1"/>
<gene>
    <name evidence="2" type="ORF">EV702DRAFT_1204089</name>
</gene>
<protein>
    <submittedName>
        <fullName evidence="2">Uncharacterized protein</fullName>
    </submittedName>
</protein>
<evidence type="ECO:0000256" key="1">
    <source>
        <dbReference type="SAM" id="MobiDB-lite"/>
    </source>
</evidence>
<evidence type="ECO:0000313" key="2">
    <source>
        <dbReference type="EMBL" id="KAG1766623.1"/>
    </source>
</evidence>
<accession>A0A9P7CWG1</accession>
<evidence type="ECO:0000313" key="3">
    <source>
        <dbReference type="Proteomes" id="UP000714275"/>
    </source>
</evidence>
<feature type="compositionally biased region" description="Basic residues" evidence="1">
    <location>
        <begin position="24"/>
        <end position="39"/>
    </location>
</feature>
<feature type="region of interest" description="Disordered" evidence="1">
    <location>
        <begin position="17"/>
        <end position="44"/>
    </location>
</feature>
<proteinExistence type="predicted"/>